<keyword evidence="1" id="KW-1133">Transmembrane helix</keyword>
<reference evidence="2 3" key="1">
    <citation type="submission" date="2024-11" db="EMBL/GenBank/DDBJ databases">
        <authorList>
            <person name="Heng Y.C."/>
            <person name="Lim A.C.H."/>
            <person name="Lee J.K.Y."/>
            <person name="Kittelmann S."/>
        </authorList>
    </citation>
    <scope>NUCLEOTIDE SEQUENCE [LARGE SCALE GENOMIC DNA]</scope>
    <source>
        <strain evidence="2 3">WILCCON 0114</strain>
    </source>
</reference>
<comment type="caution">
    <text evidence="2">The sequence shown here is derived from an EMBL/GenBank/DDBJ whole genome shotgun (WGS) entry which is preliminary data.</text>
</comment>
<dbReference type="RefSeq" id="WP_406788934.1">
    <property type="nucleotide sequence ID" value="NZ_JBJIAA010000016.1"/>
</dbReference>
<dbReference type="Proteomes" id="UP001623592">
    <property type="component" value="Unassembled WGS sequence"/>
</dbReference>
<evidence type="ECO:0008006" key="4">
    <source>
        <dbReference type="Google" id="ProtNLM"/>
    </source>
</evidence>
<gene>
    <name evidence="2" type="ORF">ACJDT4_17830</name>
</gene>
<protein>
    <recommendedName>
        <fullName evidence="4">DUF2178 domain-containing protein</fullName>
    </recommendedName>
</protein>
<evidence type="ECO:0000313" key="3">
    <source>
        <dbReference type="Proteomes" id="UP001623592"/>
    </source>
</evidence>
<keyword evidence="1" id="KW-0472">Membrane</keyword>
<evidence type="ECO:0000313" key="2">
    <source>
        <dbReference type="EMBL" id="MFL0252277.1"/>
    </source>
</evidence>
<proteinExistence type="predicted"/>
<name>A0ABW8TKC4_9CLOT</name>
<feature type="transmembrane region" description="Helical" evidence="1">
    <location>
        <begin position="6"/>
        <end position="26"/>
    </location>
</feature>
<feature type="transmembrane region" description="Helical" evidence="1">
    <location>
        <begin position="59"/>
        <end position="78"/>
    </location>
</feature>
<organism evidence="2 3">
    <name type="scientific">Clostridium neuense</name>
    <dbReference type="NCBI Taxonomy" id="1728934"/>
    <lineage>
        <taxon>Bacteria</taxon>
        <taxon>Bacillati</taxon>
        <taxon>Bacillota</taxon>
        <taxon>Clostridia</taxon>
        <taxon>Eubacteriales</taxon>
        <taxon>Clostridiaceae</taxon>
        <taxon>Clostridium</taxon>
    </lineage>
</organism>
<keyword evidence="3" id="KW-1185">Reference proteome</keyword>
<accession>A0ABW8TKC4</accession>
<feature type="transmembrane region" description="Helical" evidence="1">
    <location>
        <begin position="90"/>
        <end position="108"/>
    </location>
</feature>
<evidence type="ECO:0000256" key="1">
    <source>
        <dbReference type="SAM" id="Phobius"/>
    </source>
</evidence>
<sequence length="114" mass="12894">MNVTTISLSYWFLGIALIGIAFSIYFKSLVAKTSPGSKSRDKILGNMKDPMSWRQKNNMLSYISIFWTVISLILFIYLKFLSTAGLLPVYYMFVYVALIALSLLFVNVKGKSAE</sequence>
<keyword evidence="1" id="KW-0812">Transmembrane</keyword>
<dbReference type="EMBL" id="JBJIAA010000016">
    <property type="protein sequence ID" value="MFL0252277.1"/>
    <property type="molecule type" value="Genomic_DNA"/>
</dbReference>